<keyword evidence="10" id="KW-1185">Reference proteome</keyword>
<keyword evidence="6" id="KW-0143">Chaperone</keyword>
<reference evidence="9" key="1">
    <citation type="submission" date="2025-08" db="UniProtKB">
        <authorList>
            <consortium name="Ensembl"/>
        </authorList>
    </citation>
    <scope>IDENTIFICATION</scope>
    <source>
        <strain evidence="9">Glennie</strain>
    </source>
</reference>
<evidence type="ECO:0000256" key="5">
    <source>
        <dbReference type="ARBA" id="ARBA00022490"/>
    </source>
</evidence>
<dbReference type="InParanoid" id="F6WLL9"/>
<evidence type="ECO:0000256" key="3">
    <source>
        <dbReference type="ARBA" id="ARBA00008045"/>
    </source>
</evidence>
<dbReference type="PANTHER" id="PTHR21162">
    <property type="entry name" value="P53 AND DNA DAMAGE-REGULATED PROTEIN"/>
    <property type="match status" value="1"/>
</dbReference>
<proteinExistence type="inferred from homology"/>
<dbReference type="InterPro" id="IPR030482">
    <property type="entry name" value="PDRG1"/>
</dbReference>
<dbReference type="Bgee" id="ENSOANG00000020250">
    <property type="expression patterns" value="Expressed in cerebellum and 7 other cell types or tissues"/>
</dbReference>
<sequence length="133" mass="15335">MADGDTERLLRYLGQVEELAEDVLADKRQVINLHVKQNQNREALRALQKDPGPPEEVMVCLGNMFVHLPRERTKEMIEKDQAHLEEEIEKLRDQMRVKVNNLLEVQGKPEVKGFNLRPLSPEEMKAVTVILKG</sequence>
<dbReference type="GO" id="GO:0006457">
    <property type="term" value="P:protein folding"/>
    <property type="evidence" value="ECO:0007669"/>
    <property type="project" value="InterPro"/>
</dbReference>
<evidence type="ECO:0000256" key="6">
    <source>
        <dbReference type="ARBA" id="ARBA00023186"/>
    </source>
</evidence>
<comment type="similarity">
    <text evidence="3">Belongs to the prefoldin subunit beta family.</text>
</comment>
<dbReference type="OMA" id="DEKAMVC"/>
<evidence type="ECO:0000256" key="7">
    <source>
        <dbReference type="ARBA" id="ARBA00026022"/>
    </source>
</evidence>
<dbReference type="Ensembl" id="ENSOANT00000029533.2">
    <property type="protein sequence ID" value="ENSOANP00000025729.2"/>
    <property type="gene ID" value="ENSOANG00000020250.2"/>
</dbReference>
<dbReference type="PANTHER" id="PTHR21162:SF0">
    <property type="entry name" value="P53 AND DNA DAMAGE-REGULATED PROTEIN 1"/>
    <property type="match status" value="1"/>
</dbReference>
<comment type="subcellular location">
    <subcellularLocation>
        <location evidence="2">Cytoplasm</location>
    </subcellularLocation>
</comment>
<evidence type="ECO:0000313" key="10">
    <source>
        <dbReference type="Proteomes" id="UP000002279"/>
    </source>
</evidence>
<evidence type="ECO:0000313" key="9">
    <source>
        <dbReference type="Ensembl" id="ENSOANP00000025729.2"/>
    </source>
</evidence>
<reference evidence="9" key="2">
    <citation type="submission" date="2025-09" db="UniProtKB">
        <authorList>
            <consortium name="Ensembl"/>
        </authorList>
    </citation>
    <scope>IDENTIFICATION</scope>
    <source>
        <strain evidence="9">Glennie</strain>
    </source>
</reference>
<name>F6WLL9_ORNAN</name>
<comment type="function">
    <text evidence="1">May play a role in chaperone-mediated protein folding.</text>
</comment>
<evidence type="ECO:0000256" key="2">
    <source>
        <dbReference type="ARBA" id="ARBA00004496"/>
    </source>
</evidence>
<keyword evidence="8" id="KW-0175">Coiled coil</keyword>
<accession>F6WLL9</accession>
<keyword evidence="5" id="KW-0963">Cytoplasm</keyword>
<organism evidence="9 10">
    <name type="scientific">Ornithorhynchus anatinus</name>
    <name type="common">Duckbill platypus</name>
    <dbReference type="NCBI Taxonomy" id="9258"/>
    <lineage>
        <taxon>Eukaryota</taxon>
        <taxon>Metazoa</taxon>
        <taxon>Chordata</taxon>
        <taxon>Craniata</taxon>
        <taxon>Vertebrata</taxon>
        <taxon>Euteleostomi</taxon>
        <taxon>Mammalia</taxon>
        <taxon>Monotremata</taxon>
        <taxon>Ornithorhynchidae</taxon>
        <taxon>Ornithorhynchus</taxon>
    </lineage>
</organism>
<dbReference type="FunCoup" id="F6WLL9">
    <property type="interactions" value="65"/>
</dbReference>
<evidence type="ECO:0000256" key="1">
    <source>
        <dbReference type="ARBA" id="ARBA00003581"/>
    </source>
</evidence>
<dbReference type="Proteomes" id="UP000002279">
    <property type="component" value="Unplaced"/>
</dbReference>
<dbReference type="GO" id="GO:0051082">
    <property type="term" value="F:unfolded protein binding"/>
    <property type="evidence" value="ECO:0007669"/>
    <property type="project" value="InterPro"/>
</dbReference>
<dbReference type="CDD" id="cd22860">
    <property type="entry name" value="PDRG1"/>
    <property type="match status" value="1"/>
</dbReference>
<evidence type="ECO:0000256" key="4">
    <source>
        <dbReference type="ARBA" id="ARBA00016313"/>
    </source>
</evidence>
<dbReference type="SUPFAM" id="SSF46579">
    <property type="entry name" value="Prefoldin"/>
    <property type="match status" value="1"/>
</dbReference>
<dbReference type="Pfam" id="PF01920">
    <property type="entry name" value="Prefoldin_2"/>
    <property type="match status" value="1"/>
</dbReference>
<evidence type="ECO:0000256" key="8">
    <source>
        <dbReference type="SAM" id="Coils"/>
    </source>
</evidence>
<dbReference type="GO" id="GO:0016272">
    <property type="term" value="C:prefoldin complex"/>
    <property type="evidence" value="ECO:0007669"/>
    <property type="project" value="InterPro"/>
</dbReference>
<dbReference type="AlphaFoldDB" id="F6WLL9"/>
<dbReference type="InterPro" id="IPR002777">
    <property type="entry name" value="PFD_beta-like"/>
</dbReference>
<dbReference type="STRING" id="9258.ENSOANP00000025729"/>
<gene>
    <name evidence="9" type="primary">PDRG1</name>
</gene>
<dbReference type="HOGENOM" id="CLU_132161_2_0_1"/>
<dbReference type="eggNOG" id="ENOG502S6V9">
    <property type="taxonomic scope" value="Eukaryota"/>
</dbReference>
<dbReference type="GO" id="GO:0005737">
    <property type="term" value="C:cytoplasm"/>
    <property type="evidence" value="ECO:0007669"/>
    <property type="project" value="UniProtKB-SubCell"/>
</dbReference>
<dbReference type="GeneTree" id="ENSGT00390000013253"/>
<feature type="coiled-coil region" evidence="8">
    <location>
        <begin position="74"/>
        <end position="101"/>
    </location>
</feature>
<comment type="subunit">
    <text evidence="7">Component of the PAQosome complex which is responsible for the biogenesis of several protein complexes and which consists of R2TP complex members RUVBL1, RUVBL2, RPAP3 and PIH1D1, URI complex members PFDN2, PFDN6, PDRG1, UXT and URI1 as well as ASDURF, POLR2E and DNAAF10/WDR92.</text>
</comment>
<protein>
    <recommendedName>
        <fullName evidence="4">p53 and DNA damage-regulated protein 1</fullName>
    </recommendedName>
</protein>
<dbReference type="GO" id="GO:1990062">
    <property type="term" value="C:RPAP3/R2TP/prefoldin-like complex"/>
    <property type="evidence" value="ECO:0007669"/>
    <property type="project" value="Ensembl"/>
</dbReference>